<sequence length="163" mass="18856">MNVNPYKYLYFVWLIPAAFLFLCLHQTVVWYGIHDTYENGTSYTAEVVDFDIKQIAAQTNGYIILRFVDSNEQEIQRKLSLPVEMAGELRQIRVIPIRYQPGTMQEIVLMPAYSTQKNLVWSNLAMAVVALLCTLIIAIFTHRLANRKLESGNEKLEIERIDI</sequence>
<keyword evidence="3" id="KW-1185">Reference proteome</keyword>
<comment type="caution">
    <text evidence="2">The sequence shown here is derived from an EMBL/GenBank/DDBJ whole genome shotgun (WGS) entry which is preliminary data.</text>
</comment>
<dbReference type="RefSeq" id="WP_265767717.1">
    <property type="nucleotide sequence ID" value="NZ_JAGGJA010000018.1"/>
</dbReference>
<name>A0ABT3PSR7_9BACT</name>
<reference evidence="2 3" key="1">
    <citation type="submission" date="2021-03" db="EMBL/GenBank/DDBJ databases">
        <title>Aliifodinibius sp. nov., a new bacterium isolated from saline soil.</title>
        <authorList>
            <person name="Galisteo C."/>
            <person name="De La Haba R."/>
            <person name="Sanchez-Porro C."/>
            <person name="Ventosa A."/>
        </authorList>
    </citation>
    <scope>NUCLEOTIDE SEQUENCE [LARGE SCALE GENOMIC DNA]</scope>
    <source>
        <strain evidence="2 3">1BSP15-2V2</strain>
    </source>
</reference>
<keyword evidence="1" id="KW-0812">Transmembrane</keyword>
<gene>
    <name evidence="2" type="ORF">J6I44_18740</name>
</gene>
<evidence type="ECO:0008006" key="4">
    <source>
        <dbReference type="Google" id="ProtNLM"/>
    </source>
</evidence>
<organism evidence="2 3">
    <name type="scientific">Fodinibius salsisoli</name>
    <dbReference type="NCBI Taxonomy" id="2820877"/>
    <lineage>
        <taxon>Bacteria</taxon>
        <taxon>Pseudomonadati</taxon>
        <taxon>Balneolota</taxon>
        <taxon>Balneolia</taxon>
        <taxon>Balneolales</taxon>
        <taxon>Balneolaceae</taxon>
        <taxon>Fodinibius</taxon>
    </lineage>
</organism>
<keyword evidence="1" id="KW-0472">Membrane</keyword>
<protein>
    <recommendedName>
        <fullName evidence="4">DUF3592 domain-containing protein</fullName>
    </recommendedName>
</protein>
<dbReference type="EMBL" id="JAGGJA010000018">
    <property type="protein sequence ID" value="MCW9708904.1"/>
    <property type="molecule type" value="Genomic_DNA"/>
</dbReference>
<feature type="transmembrane region" description="Helical" evidence="1">
    <location>
        <begin position="119"/>
        <end position="140"/>
    </location>
</feature>
<keyword evidence="1" id="KW-1133">Transmembrane helix</keyword>
<proteinExistence type="predicted"/>
<evidence type="ECO:0000313" key="2">
    <source>
        <dbReference type="EMBL" id="MCW9708904.1"/>
    </source>
</evidence>
<evidence type="ECO:0000256" key="1">
    <source>
        <dbReference type="SAM" id="Phobius"/>
    </source>
</evidence>
<dbReference type="Proteomes" id="UP001207918">
    <property type="component" value="Unassembled WGS sequence"/>
</dbReference>
<accession>A0ABT3PSR7</accession>
<evidence type="ECO:0000313" key="3">
    <source>
        <dbReference type="Proteomes" id="UP001207918"/>
    </source>
</evidence>
<feature type="transmembrane region" description="Helical" evidence="1">
    <location>
        <begin position="12"/>
        <end position="33"/>
    </location>
</feature>